<reference evidence="3" key="4">
    <citation type="journal article" date="2001" name="Nature">
        <title>Functional annotation of a full-length mouse cDNA collection.</title>
        <authorList>
            <consortium name="The RIKEN Genome Exploration Research Group Phase II Team and the FANTOM Consortium"/>
        </authorList>
    </citation>
    <scope>NUCLEOTIDE SEQUENCE</scope>
    <source>
        <strain evidence="3">C57BL/6J</strain>
        <tissue evidence="3">Testis</tissue>
    </source>
</reference>
<dbReference type="PANTHER" id="PTHR38819:SF1">
    <property type="entry name" value="PROLINE-RICH PROTEIN 20G"/>
    <property type="match status" value="1"/>
</dbReference>
<dbReference type="Pfam" id="PF15708">
    <property type="entry name" value="PRR20"/>
    <property type="match status" value="1"/>
</dbReference>
<reference evidence="3" key="8">
    <citation type="journal article" date="2005" name="Science">
        <title>Antisense Transcription in the Mammalian Transcriptome.</title>
        <authorList>
            <consortium name="RIKEN Genome Exploration Research Group and Genome Science Group (Genome Network Project Core Group) and the FANTOM Consortium"/>
        </authorList>
    </citation>
    <scope>NUCLEOTIDE SEQUENCE</scope>
    <source>
        <strain evidence="3">C57BL/6J</strain>
        <tissue evidence="3">Testis</tissue>
    </source>
</reference>
<dbReference type="InterPro" id="IPR031439">
    <property type="entry name" value="PRR20"/>
</dbReference>
<reference evidence="3" key="2">
    <citation type="journal article" date="2000" name="Genome Res.">
        <title>Normalization and subtraction of cap-trapper-selected cDNAs to prepare full-length cDNA libraries for rapid discovery of new genes.</title>
        <authorList>
            <person name="Carninci P."/>
            <person name="Shibata Y."/>
            <person name="Hayatsu N."/>
            <person name="Sugahara Y."/>
            <person name="Shibata K."/>
            <person name="Itoh M."/>
            <person name="Konno H."/>
            <person name="Okazaki Y."/>
            <person name="Muramatsu M."/>
            <person name="Hayashizaki Y."/>
        </authorList>
    </citation>
    <scope>NUCLEOTIDE SEQUENCE</scope>
    <source>
        <strain evidence="3">C57BL/6J</strain>
        <tissue evidence="3">Testis</tissue>
    </source>
</reference>
<evidence type="ECO:0000313" key="3">
    <source>
        <dbReference type="EMBL" id="BAC26859.1"/>
    </source>
</evidence>
<evidence type="ECO:0000256" key="2">
    <source>
        <dbReference type="SAM" id="MobiDB-lite"/>
    </source>
</evidence>
<organism evidence="3">
    <name type="scientific">Mus musculus</name>
    <name type="common">Mouse</name>
    <dbReference type="NCBI Taxonomy" id="10090"/>
    <lineage>
        <taxon>Eukaryota</taxon>
        <taxon>Metazoa</taxon>
        <taxon>Chordata</taxon>
        <taxon>Craniata</taxon>
        <taxon>Vertebrata</taxon>
        <taxon>Euteleostomi</taxon>
        <taxon>Mammalia</taxon>
        <taxon>Eutheria</taxon>
        <taxon>Euarchontoglires</taxon>
        <taxon>Glires</taxon>
        <taxon>Rodentia</taxon>
        <taxon>Myomorpha</taxon>
        <taxon>Muroidea</taxon>
        <taxon>Muridae</taxon>
        <taxon>Murinae</taxon>
        <taxon>Mus</taxon>
        <taxon>Mus</taxon>
    </lineage>
</organism>
<feature type="compositionally biased region" description="Basic residues" evidence="2">
    <location>
        <begin position="90"/>
        <end position="101"/>
    </location>
</feature>
<comment type="similarity">
    <text evidence="1">Belongs to the PRR20 family.</text>
</comment>
<reference evidence="3" key="7">
    <citation type="journal article" date="2005" name="Science">
        <title>The Transcriptional Landscape of the Mammalian Genome.</title>
        <authorList>
            <consortium name="The FANTOM Consortium"/>
            <consortium name="Riken Genome Exploration Research Group and Genome Science Group (Genome Network Project Core Group)"/>
        </authorList>
    </citation>
    <scope>NUCLEOTIDE SEQUENCE</scope>
    <source>
        <strain evidence="3">C57BL/6J</strain>
        <tissue evidence="3">Testis</tissue>
    </source>
</reference>
<protein>
    <submittedName>
        <fullName evidence="3">Uncharacterized protein</fullName>
    </submittedName>
</protein>
<proteinExistence type="evidence at transcript level"/>
<dbReference type="MGI" id="MGI:3026922">
    <property type="gene designation" value="4933427D06Rik"/>
</dbReference>
<dbReference type="AlphaFoldDB" id="Q8CDD1"/>
<feature type="region of interest" description="Disordered" evidence="2">
    <location>
        <begin position="1"/>
        <end position="118"/>
    </location>
</feature>
<name>Q8CDD1_MOUSE</name>
<reference evidence="3" key="1">
    <citation type="journal article" date="1999" name="Methods Enzymol.">
        <title>High-efficiency full-length cDNA cloning.</title>
        <authorList>
            <person name="Carninci P."/>
            <person name="Hayashizaki Y."/>
        </authorList>
    </citation>
    <scope>NUCLEOTIDE SEQUENCE</scope>
    <source>
        <strain evidence="3">C57BL/6J</strain>
        <tissue evidence="3">Testis</tissue>
    </source>
</reference>
<evidence type="ECO:0000313" key="4">
    <source>
        <dbReference type="MGI" id="MGI:3026922"/>
    </source>
</evidence>
<dbReference type="AGR" id="MGI:3026922"/>
<reference evidence="3" key="5">
    <citation type="submission" date="2001-07" db="EMBL/GenBank/DDBJ databases">
        <authorList>
            <person name="Adachi J."/>
            <person name="Aizawa K."/>
            <person name="Akimura T."/>
            <person name="Arakawa T."/>
            <person name="Bono H."/>
            <person name="Carninci P."/>
            <person name="Fukuda S."/>
            <person name="Furuno M."/>
            <person name="Hanagaki T."/>
            <person name="Hara A."/>
            <person name="Hashizume W."/>
            <person name="Hayashida K."/>
            <person name="Hayatsu N."/>
            <person name="Hiramoto K."/>
            <person name="Hiraoka T."/>
            <person name="Hirozane T."/>
            <person name="Hori F."/>
            <person name="Imotani K."/>
            <person name="Ishii Y."/>
            <person name="Itoh M."/>
            <person name="Kagawa I."/>
            <person name="Kasukawa T."/>
            <person name="Katoh H."/>
            <person name="Kawai J."/>
            <person name="Kojima Y."/>
            <person name="Kondo S."/>
            <person name="Konno H."/>
            <person name="Kouda M."/>
            <person name="Koya S."/>
            <person name="Kurihara C."/>
            <person name="Matsuyama T."/>
            <person name="Miyazaki A."/>
            <person name="Murata M."/>
            <person name="Nakamura M."/>
            <person name="Nishi K."/>
            <person name="Nomura K."/>
            <person name="Numazaki R."/>
            <person name="Ohno M."/>
            <person name="Ohsato N."/>
            <person name="Okazaki Y."/>
            <person name="Saito R."/>
            <person name="Saitoh H."/>
            <person name="Sakai C."/>
            <person name="Sakai K."/>
            <person name="Sakazume N."/>
            <person name="Sano H."/>
            <person name="Sasaki D."/>
            <person name="Shibata K."/>
            <person name="Shinagawa A."/>
            <person name="Shiraki T."/>
            <person name="Sogabe Y."/>
            <person name="Tagami M."/>
            <person name="Tagawa A."/>
            <person name="Takahashi F."/>
            <person name="Takaku-Akahira S."/>
            <person name="Takeda Y."/>
            <person name="Tanaka T."/>
            <person name="Tomaru A."/>
            <person name="Toya T."/>
            <person name="Yasunishi A."/>
            <person name="Muramatsu M."/>
            <person name="Hayashizaki Y."/>
        </authorList>
    </citation>
    <scope>NUCLEOTIDE SEQUENCE</scope>
    <source>
        <strain evidence="3">C57BL/6J</strain>
        <tissue evidence="3">Testis</tissue>
    </source>
</reference>
<feature type="compositionally biased region" description="Polar residues" evidence="2">
    <location>
        <begin position="1"/>
        <end position="11"/>
    </location>
</feature>
<dbReference type="EMBL" id="AK030235">
    <property type="protein sequence ID" value="BAC26859.1"/>
    <property type="molecule type" value="mRNA"/>
</dbReference>
<reference evidence="3" key="3">
    <citation type="journal article" date="2000" name="Genome Res.">
        <title>RIKEN integrated sequence analysis (RISA) system--384-format sequencing pipeline with 384 multicapillary sequencer.</title>
        <authorList>
            <person name="Shibata K."/>
            <person name="Itoh M."/>
            <person name="Aizawa K."/>
            <person name="Nagaoka S."/>
            <person name="Sasaki N."/>
            <person name="Carninci P."/>
            <person name="Konno H."/>
            <person name="Akiyama J."/>
            <person name="Nishi K."/>
            <person name="Kitsunai T."/>
            <person name="Tashiro H."/>
            <person name="Itoh M."/>
            <person name="Sumi N."/>
            <person name="Ishii Y."/>
            <person name="Nakamura S."/>
            <person name="Hazama M."/>
            <person name="Nishine T."/>
            <person name="Harada A."/>
            <person name="Yamamoto R."/>
            <person name="Matsumoto H."/>
            <person name="Sakaguchi S."/>
            <person name="Ikegami T."/>
            <person name="Kashiwagi K."/>
            <person name="Fujiwake S."/>
            <person name="Inoue K."/>
            <person name="Togawa Y."/>
            <person name="Izawa M."/>
            <person name="Ohara E."/>
            <person name="Watahiki M."/>
            <person name="Yoneda Y."/>
            <person name="Ishikawa T."/>
            <person name="Ozawa K."/>
            <person name="Tanaka T."/>
            <person name="Matsuura S."/>
            <person name="Kawai J."/>
            <person name="Okazaki Y."/>
            <person name="Muramatsu M."/>
            <person name="Inoue Y."/>
            <person name="Kira A."/>
            <person name="Hayashizaki Y."/>
        </authorList>
    </citation>
    <scope>NUCLEOTIDE SEQUENCE</scope>
    <source>
        <strain evidence="3">C57BL/6J</strain>
        <tissue evidence="3">Testis</tissue>
    </source>
</reference>
<reference evidence="3" key="6">
    <citation type="journal article" date="2002" name="Nature">
        <title>Analysis of the mouse transcriptome based on functional annotation of 60,770 full-length cDNAs.</title>
        <authorList>
            <consortium name="The FANTOM Consortium and the RIKEN Genome Exploration Research Group Phase I and II Team"/>
        </authorList>
    </citation>
    <scope>NUCLEOTIDE SEQUENCE</scope>
    <source>
        <strain evidence="3">C57BL/6J</strain>
        <tissue evidence="3">Testis</tissue>
    </source>
</reference>
<dbReference type="PANTHER" id="PTHR38819">
    <property type="entry name" value="PROLINE-RICH PROTEIN 20A-RELATED"/>
    <property type="match status" value="1"/>
</dbReference>
<dbReference type="UCSC" id="uc009cwa.1">
    <property type="organism name" value="mouse"/>
</dbReference>
<sequence length="203" mass="22922">MAEGPSPSQLPSEMPDQDSDERPGEQGDPCVEQQDPVEVDEPKESGQPARPIAYVRSQRSEPTEPTEPAGAAGRHAGRGNDEEQRAYPGRQRRRWRQRQRQRQWAETGSHSQAAFQEWQEPSEELVLQTYFSHSEETGAAMNLYPTLTPVVPVPAGMAQWPPIVYGYWAAMATYPYVTFIPVANIVPCFMSFRAPMFLAYIPW</sequence>
<gene>
    <name evidence="4" type="primary">4933427D06Rik</name>
</gene>
<dbReference type="HOGENOM" id="CLU_1598378_0_0_1"/>
<accession>Q8CDD1</accession>
<evidence type="ECO:0000256" key="1">
    <source>
        <dbReference type="ARBA" id="ARBA00005946"/>
    </source>
</evidence>